<keyword evidence="1" id="KW-1185">Reference proteome</keyword>
<evidence type="ECO:0000313" key="2">
    <source>
        <dbReference type="WBParaSite" id="Minc3s00204g07497"/>
    </source>
</evidence>
<evidence type="ECO:0000313" key="1">
    <source>
        <dbReference type="Proteomes" id="UP000887563"/>
    </source>
</evidence>
<sequence length="89" mass="10574">MATSTRISPTTTTTTPCITTRWSCRITLTYSTRILWWSNMITALTLNTSRCSSYMLNLTFSAMMTKRKFFLQRRLNILHIIIKHRHCYY</sequence>
<proteinExistence type="predicted"/>
<accession>A0A914L088</accession>
<dbReference type="AlphaFoldDB" id="A0A914L088"/>
<dbReference type="Proteomes" id="UP000887563">
    <property type="component" value="Unplaced"/>
</dbReference>
<dbReference type="WBParaSite" id="Minc3s00204g07497">
    <property type="protein sequence ID" value="Minc3s00204g07497"/>
    <property type="gene ID" value="Minc3s00204g07497"/>
</dbReference>
<protein>
    <submittedName>
        <fullName evidence="2">Candidate secreted effector</fullName>
    </submittedName>
</protein>
<name>A0A914L088_MELIC</name>
<reference evidence="2" key="1">
    <citation type="submission" date="2022-11" db="UniProtKB">
        <authorList>
            <consortium name="WormBaseParasite"/>
        </authorList>
    </citation>
    <scope>IDENTIFICATION</scope>
</reference>
<organism evidence="1 2">
    <name type="scientific">Meloidogyne incognita</name>
    <name type="common">Southern root-knot nematode worm</name>
    <name type="synonym">Oxyuris incognita</name>
    <dbReference type="NCBI Taxonomy" id="6306"/>
    <lineage>
        <taxon>Eukaryota</taxon>
        <taxon>Metazoa</taxon>
        <taxon>Ecdysozoa</taxon>
        <taxon>Nematoda</taxon>
        <taxon>Chromadorea</taxon>
        <taxon>Rhabditida</taxon>
        <taxon>Tylenchina</taxon>
        <taxon>Tylenchomorpha</taxon>
        <taxon>Tylenchoidea</taxon>
        <taxon>Meloidogynidae</taxon>
        <taxon>Meloidogyninae</taxon>
        <taxon>Meloidogyne</taxon>
        <taxon>Meloidogyne incognita group</taxon>
    </lineage>
</organism>